<gene>
    <name evidence="2" type="ORF">Taro_015898</name>
</gene>
<name>A0A843UNN5_COLES</name>
<keyword evidence="3" id="KW-1185">Reference proteome</keyword>
<dbReference type="EMBL" id="NMUH01000693">
    <property type="protein sequence ID" value="MQL83400.1"/>
    <property type="molecule type" value="Genomic_DNA"/>
</dbReference>
<comment type="caution">
    <text evidence="2">The sequence shown here is derived from an EMBL/GenBank/DDBJ whole genome shotgun (WGS) entry which is preliminary data.</text>
</comment>
<dbReference type="AlphaFoldDB" id="A0A843UNN5"/>
<evidence type="ECO:0000256" key="1">
    <source>
        <dbReference type="SAM" id="MobiDB-lite"/>
    </source>
</evidence>
<evidence type="ECO:0000313" key="3">
    <source>
        <dbReference type="Proteomes" id="UP000652761"/>
    </source>
</evidence>
<accession>A0A843UNN5</accession>
<protein>
    <submittedName>
        <fullName evidence="2">Uncharacterized protein</fullName>
    </submittedName>
</protein>
<proteinExistence type="predicted"/>
<evidence type="ECO:0000313" key="2">
    <source>
        <dbReference type="EMBL" id="MQL83400.1"/>
    </source>
</evidence>
<reference evidence="2" key="1">
    <citation type="submission" date="2017-07" db="EMBL/GenBank/DDBJ databases">
        <title>Taro Niue Genome Assembly and Annotation.</title>
        <authorList>
            <person name="Atibalentja N."/>
            <person name="Keating K."/>
            <person name="Fields C.J."/>
        </authorList>
    </citation>
    <scope>NUCLEOTIDE SEQUENCE</scope>
    <source>
        <strain evidence="2">Niue_2</strain>
        <tissue evidence="2">Leaf</tissue>
    </source>
</reference>
<organism evidence="2 3">
    <name type="scientific">Colocasia esculenta</name>
    <name type="common">Wild taro</name>
    <name type="synonym">Arum esculentum</name>
    <dbReference type="NCBI Taxonomy" id="4460"/>
    <lineage>
        <taxon>Eukaryota</taxon>
        <taxon>Viridiplantae</taxon>
        <taxon>Streptophyta</taxon>
        <taxon>Embryophyta</taxon>
        <taxon>Tracheophyta</taxon>
        <taxon>Spermatophyta</taxon>
        <taxon>Magnoliopsida</taxon>
        <taxon>Liliopsida</taxon>
        <taxon>Araceae</taxon>
        <taxon>Aroideae</taxon>
        <taxon>Colocasieae</taxon>
        <taxon>Colocasia</taxon>
    </lineage>
</organism>
<dbReference type="Proteomes" id="UP000652761">
    <property type="component" value="Unassembled WGS sequence"/>
</dbReference>
<sequence>MAYPSSPAVGDLSGCSAIEQCSEIWEATEALHYARGIQFPRSRAPHGSLASSTGRFRVFFDRDAQSCSRGRRRIHDKLHSASKRLESPFANRTHPMFMDSQETMTTR</sequence>
<feature type="region of interest" description="Disordered" evidence="1">
    <location>
        <begin position="78"/>
        <end position="107"/>
    </location>
</feature>